<dbReference type="PANTHER" id="PTHR43132:SF8">
    <property type="entry name" value="HTH-TYPE TRANSCRIPTIONAL REGULATOR KMTR"/>
    <property type="match status" value="1"/>
</dbReference>
<dbReference type="InterPro" id="IPR051011">
    <property type="entry name" value="Metal_resp_trans_reg"/>
</dbReference>
<dbReference type="Pfam" id="PF01022">
    <property type="entry name" value="HTH_5"/>
    <property type="match status" value="1"/>
</dbReference>
<sequence length="96" mass="10635">MAAARVFALLADPTRLHLVWLLTQGEADVNTLAQATGAAQPTVSQHLAKLRLAGLVEPRREGRRSIYELRDGHLRRLVLEGLSHADHQVSGMPWHD</sequence>
<evidence type="ECO:0000256" key="2">
    <source>
        <dbReference type="ARBA" id="ARBA00023125"/>
    </source>
</evidence>
<accession>A0A7W0CID9</accession>
<dbReference type="GO" id="GO:0003700">
    <property type="term" value="F:DNA-binding transcription factor activity"/>
    <property type="evidence" value="ECO:0007669"/>
    <property type="project" value="InterPro"/>
</dbReference>
<dbReference type="InterPro" id="IPR036388">
    <property type="entry name" value="WH-like_DNA-bd_sf"/>
</dbReference>
<dbReference type="PRINTS" id="PR00778">
    <property type="entry name" value="HTHARSR"/>
</dbReference>
<keyword evidence="1" id="KW-0805">Transcription regulation</keyword>
<dbReference type="Gene3D" id="1.10.10.10">
    <property type="entry name" value="Winged helix-like DNA-binding domain superfamily/Winged helix DNA-binding domain"/>
    <property type="match status" value="1"/>
</dbReference>
<dbReference type="NCBIfam" id="NF033788">
    <property type="entry name" value="HTH_metalloreg"/>
    <property type="match status" value="1"/>
</dbReference>
<keyword evidence="2 5" id="KW-0238">DNA-binding</keyword>
<dbReference type="InterPro" id="IPR001845">
    <property type="entry name" value="HTH_ArsR_DNA-bd_dom"/>
</dbReference>
<reference evidence="5 6" key="1">
    <citation type="submission" date="2020-07" db="EMBL/GenBank/DDBJ databases">
        <title>Genomic Encyclopedia of Type Strains, Phase IV (KMG-IV): sequencing the most valuable type-strain genomes for metagenomic binning, comparative biology and taxonomic classification.</title>
        <authorList>
            <person name="Goeker M."/>
        </authorList>
    </citation>
    <scope>NUCLEOTIDE SEQUENCE [LARGE SCALE GENOMIC DNA]</scope>
    <source>
        <strain evidence="5 6">DSM 45533</strain>
    </source>
</reference>
<name>A0A7W0CID9_9ACTN</name>
<protein>
    <submittedName>
        <fullName evidence="5">DNA-binding transcriptional ArsR family regulator</fullName>
    </submittedName>
</protein>
<evidence type="ECO:0000256" key="3">
    <source>
        <dbReference type="ARBA" id="ARBA00023163"/>
    </source>
</evidence>
<dbReference type="Proteomes" id="UP000530928">
    <property type="component" value="Unassembled WGS sequence"/>
</dbReference>
<keyword evidence="6" id="KW-1185">Reference proteome</keyword>
<dbReference type="AlphaFoldDB" id="A0A7W0CID9"/>
<evidence type="ECO:0000259" key="4">
    <source>
        <dbReference type="PROSITE" id="PS50987"/>
    </source>
</evidence>
<dbReference type="PANTHER" id="PTHR43132">
    <property type="entry name" value="ARSENICAL RESISTANCE OPERON REPRESSOR ARSR-RELATED"/>
    <property type="match status" value="1"/>
</dbReference>
<dbReference type="CDD" id="cd00090">
    <property type="entry name" value="HTH_ARSR"/>
    <property type="match status" value="1"/>
</dbReference>
<dbReference type="InterPro" id="IPR036390">
    <property type="entry name" value="WH_DNA-bd_sf"/>
</dbReference>
<gene>
    <name evidence="5" type="ORF">HNR30_003133</name>
</gene>
<evidence type="ECO:0000256" key="1">
    <source>
        <dbReference type="ARBA" id="ARBA00023015"/>
    </source>
</evidence>
<organism evidence="5 6">
    <name type="scientific">Nonomuraea soli</name>
    <dbReference type="NCBI Taxonomy" id="1032476"/>
    <lineage>
        <taxon>Bacteria</taxon>
        <taxon>Bacillati</taxon>
        <taxon>Actinomycetota</taxon>
        <taxon>Actinomycetes</taxon>
        <taxon>Streptosporangiales</taxon>
        <taxon>Streptosporangiaceae</taxon>
        <taxon>Nonomuraea</taxon>
    </lineage>
</organism>
<dbReference type="SUPFAM" id="SSF46785">
    <property type="entry name" value="Winged helix' DNA-binding domain"/>
    <property type="match status" value="1"/>
</dbReference>
<dbReference type="GO" id="GO:0003677">
    <property type="term" value="F:DNA binding"/>
    <property type="evidence" value="ECO:0007669"/>
    <property type="project" value="UniProtKB-KW"/>
</dbReference>
<dbReference type="SMART" id="SM00418">
    <property type="entry name" value="HTH_ARSR"/>
    <property type="match status" value="1"/>
</dbReference>
<dbReference type="PROSITE" id="PS50987">
    <property type="entry name" value="HTH_ARSR_2"/>
    <property type="match status" value="1"/>
</dbReference>
<comment type="caution">
    <text evidence="5">The sequence shown here is derived from an EMBL/GenBank/DDBJ whole genome shotgun (WGS) entry which is preliminary data.</text>
</comment>
<feature type="domain" description="HTH arsR-type" evidence="4">
    <location>
        <begin position="1"/>
        <end position="89"/>
    </location>
</feature>
<evidence type="ECO:0000313" key="5">
    <source>
        <dbReference type="EMBL" id="MBA2891792.1"/>
    </source>
</evidence>
<evidence type="ECO:0000313" key="6">
    <source>
        <dbReference type="Proteomes" id="UP000530928"/>
    </source>
</evidence>
<proteinExistence type="predicted"/>
<dbReference type="EMBL" id="JACDUR010000003">
    <property type="protein sequence ID" value="MBA2891792.1"/>
    <property type="molecule type" value="Genomic_DNA"/>
</dbReference>
<dbReference type="InterPro" id="IPR011991">
    <property type="entry name" value="ArsR-like_HTH"/>
</dbReference>
<keyword evidence="3" id="KW-0804">Transcription</keyword>